<dbReference type="PANTHER" id="PTHR43227:SF11">
    <property type="entry name" value="BLL4140 PROTEIN"/>
    <property type="match status" value="1"/>
</dbReference>
<feature type="transmembrane region" description="Helical" evidence="7">
    <location>
        <begin position="117"/>
        <end position="138"/>
    </location>
</feature>
<dbReference type="EMBL" id="PYGA01000018">
    <property type="protein sequence ID" value="PSK92367.1"/>
    <property type="molecule type" value="Genomic_DNA"/>
</dbReference>
<dbReference type="InterPro" id="IPR050809">
    <property type="entry name" value="UgpAE/MalFG_permease"/>
</dbReference>
<keyword evidence="2 7" id="KW-0813">Transport</keyword>
<evidence type="ECO:0000313" key="9">
    <source>
        <dbReference type="EMBL" id="PSK92367.1"/>
    </source>
</evidence>
<dbReference type="SUPFAM" id="SSF161098">
    <property type="entry name" value="MetI-like"/>
    <property type="match status" value="1"/>
</dbReference>
<feature type="transmembrane region" description="Helical" evidence="7">
    <location>
        <begin position="277"/>
        <end position="301"/>
    </location>
</feature>
<keyword evidence="6 7" id="KW-0472">Membrane</keyword>
<feature type="transmembrane region" description="Helical" evidence="7">
    <location>
        <begin position="88"/>
        <end position="110"/>
    </location>
</feature>
<dbReference type="GO" id="GO:0055085">
    <property type="term" value="P:transmembrane transport"/>
    <property type="evidence" value="ECO:0007669"/>
    <property type="project" value="InterPro"/>
</dbReference>
<feature type="transmembrane region" description="Helical" evidence="7">
    <location>
        <begin position="25"/>
        <end position="54"/>
    </location>
</feature>
<gene>
    <name evidence="9" type="ORF">CLV63_118128</name>
</gene>
<keyword evidence="4 7" id="KW-0812">Transmembrane</keyword>
<dbReference type="OrthoDB" id="34224at2"/>
<evidence type="ECO:0000256" key="6">
    <source>
        <dbReference type="ARBA" id="ARBA00023136"/>
    </source>
</evidence>
<dbReference type="AlphaFoldDB" id="A0A2P8D569"/>
<evidence type="ECO:0000256" key="4">
    <source>
        <dbReference type="ARBA" id="ARBA00022692"/>
    </source>
</evidence>
<keyword evidence="10" id="KW-1185">Reference proteome</keyword>
<feature type="domain" description="ABC transmembrane type-1" evidence="8">
    <location>
        <begin position="84"/>
        <end position="300"/>
    </location>
</feature>
<dbReference type="GO" id="GO:0005886">
    <property type="term" value="C:plasma membrane"/>
    <property type="evidence" value="ECO:0007669"/>
    <property type="project" value="UniProtKB-SubCell"/>
</dbReference>
<comment type="similarity">
    <text evidence="7">Belongs to the binding-protein-dependent transport system permease family.</text>
</comment>
<dbReference type="Proteomes" id="UP000240542">
    <property type="component" value="Unassembled WGS sequence"/>
</dbReference>
<proteinExistence type="inferred from homology"/>
<accession>A0A2P8D569</accession>
<dbReference type="CDD" id="cd06261">
    <property type="entry name" value="TM_PBP2"/>
    <property type="match status" value="1"/>
</dbReference>
<evidence type="ECO:0000256" key="2">
    <source>
        <dbReference type="ARBA" id="ARBA00022448"/>
    </source>
</evidence>
<evidence type="ECO:0000256" key="1">
    <source>
        <dbReference type="ARBA" id="ARBA00004651"/>
    </source>
</evidence>
<evidence type="ECO:0000256" key="3">
    <source>
        <dbReference type="ARBA" id="ARBA00022475"/>
    </source>
</evidence>
<dbReference type="Pfam" id="PF00528">
    <property type="entry name" value="BPD_transp_1"/>
    <property type="match status" value="1"/>
</dbReference>
<dbReference type="PROSITE" id="PS50928">
    <property type="entry name" value="ABC_TM1"/>
    <property type="match status" value="1"/>
</dbReference>
<dbReference type="PANTHER" id="PTHR43227">
    <property type="entry name" value="BLL4140 PROTEIN"/>
    <property type="match status" value="1"/>
</dbReference>
<evidence type="ECO:0000259" key="8">
    <source>
        <dbReference type="PROSITE" id="PS50928"/>
    </source>
</evidence>
<dbReference type="Gene3D" id="1.10.3720.10">
    <property type="entry name" value="MetI-like"/>
    <property type="match status" value="1"/>
</dbReference>
<evidence type="ECO:0000256" key="7">
    <source>
        <dbReference type="RuleBase" id="RU363032"/>
    </source>
</evidence>
<organism evidence="9 10">
    <name type="scientific">Murinocardiopsis flavida</name>
    <dbReference type="NCBI Taxonomy" id="645275"/>
    <lineage>
        <taxon>Bacteria</taxon>
        <taxon>Bacillati</taxon>
        <taxon>Actinomycetota</taxon>
        <taxon>Actinomycetes</taxon>
        <taxon>Streptosporangiales</taxon>
        <taxon>Nocardiopsidaceae</taxon>
        <taxon>Murinocardiopsis</taxon>
    </lineage>
</organism>
<dbReference type="InterPro" id="IPR035906">
    <property type="entry name" value="MetI-like_sf"/>
</dbReference>
<dbReference type="InterPro" id="IPR000515">
    <property type="entry name" value="MetI-like"/>
</dbReference>
<keyword evidence="5 7" id="KW-1133">Transmembrane helix</keyword>
<sequence>MTLPALGTRPAPRRRTARASRGRRLAGLLFLLPLFTVNILVIAGPAVMSVFYSFTDWDGLNAPGFVGLDNYVRLAGDDSFRTALRNNLLWTVFFLTVPMGMGLLGAYLLTRIRRGQLLFRLLFFVPYVVATVVSASIWRQLLNPSVGIGGVLGDFGVPWAADINALGDGDLALGAIALINNWQWWGFLMLLFLAAMRSVDPSLYEAARLDGAGRWREFWHITLPGIRPTFVFLFLMTIIWSFLVFDYVYILTQGGPGGATEVLSTLLYRSAFTEQQAGYGSAIGVVLALISATAVTGYLVLRRRAGWDV</sequence>
<evidence type="ECO:0000256" key="5">
    <source>
        <dbReference type="ARBA" id="ARBA00022989"/>
    </source>
</evidence>
<feature type="transmembrane region" description="Helical" evidence="7">
    <location>
        <begin position="230"/>
        <end position="250"/>
    </location>
</feature>
<protein>
    <submittedName>
        <fullName evidence="9">Carbohydrate ABC transporter membrane protein 1 (CUT1 family)</fullName>
    </submittedName>
</protein>
<keyword evidence="3" id="KW-1003">Cell membrane</keyword>
<evidence type="ECO:0000313" key="10">
    <source>
        <dbReference type="Proteomes" id="UP000240542"/>
    </source>
</evidence>
<name>A0A2P8D569_9ACTN</name>
<comment type="subcellular location">
    <subcellularLocation>
        <location evidence="1 7">Cell membrane</location>
        <topology evidence="1 7">Multi-pass membrane protein</topology>
    </subcellularLocation>
</comment>
<reference evidence="9 10" key="1">
    <citation type="submission" date="2018-03" db="EMBL/GenBank/DDBJ databases">
        <title>Genomic Encyclopedia of Archaeal and Bacterial Type Strains, Phase II (KMG-II): from individual species to whole genera.</title>
        <authorList>
            <person name="Goeker M."/>
        </authorList>
    </citation>
    <scope>NUCLEOTIDE SEQUENCE [LARGE SCALE GENOMIC DNA]</scope>
    <source>
        <strain evidence="9 10">DSM 45312</strain>
    </source>
</reference>
<comment type="caution">
    <text evidence="9">The sequence shown here is derived from an EMBL/GenBank/DDBJ whole genome shotgun (WGS) entry which is preliminary data.</text>
</comment>
<feature type="transmembrane region" description="Helical" evidence="7">
    <location>
        <begin position="182"/>
        <end position="199"/>
    </location>
</feature>
<dbReference type="RefSeq" id="WP_106585366.1">
    <property type="nucleotide sequence ID" value="NZ_PYGA01000018.1"/>
</dbReference>